<dbReference type="PANTHER" id="PTHR11799:SF30">
    <property type="entry name" value="SERUM PARAOXONASE_ARYLESTERASE 2"/>
    <property type="match status" value="1"/>
</dbReference>
<sequence length="364" mass="39048">MSWSNILFLIASSFALLLQAGCRPADPGPTEEYQAAEPAATGVKRAEDLVRLPGTNWIVASSMRGADGEPGALYALDASGASRPVKLYPSEPGADELDRARFRDRPGPPDAKSFCPHGLNVRPLNETDIELYVVNHGGRESIEFFRVRVNGPMPRAHWIGCVLLPDHAFGNGVAPLPDGGLVVTNMYDPSDRSFMSKFAAGRPTGGVLRWEPAAGWSQAVSHLLSGANGVEVTPDGDSIFVSEWAARRLWSFSLTDKSAARSIDLEFLPDNLRWTERGTLLLAGQDARPEEVFGCEGRHAPCPLGFTVAEVVPERLSSRVLVRGGDGSFGGATGALLVGSDLWVGSFRGDIVGRFIPAARKEGR</sequence>
<proteinExistence type="predicted"/>
<dbReference type="KEGG" id="ftj:FTUN_7206"/>
<reference evidence="3" key="1">
    <citation type="submission" date="2020-05" db="EMBL/GenBank/DDBJ databases">
        <title>Frigoriglobus tundricola gen. nov., sp. nov., a psychrotolerant cellulolytic planctomycete of the family Gemmataceae with two divergent copies of 16S rRNA gene.</title>
        <authorList>
            <person name="Kulichevskaya I.S."/>
            <person name="Ivanova A.A."/>
            <person name="Naumoff D.G."/>
            <person name="Beletsky A.V."/>
            <person name="Rijpstra W.I.C."/>
            <person name="Sinninghe Damste J.S."/>
            <person name="Mardanov A.V."/>
            <person name="Ravin N.V."/>
            <person name="Dedysh S.N."/>
        </authorList>
    </citation>
    <scope>NUCLEOTIDE SEQUENCE [LARGE SCALE GENOMIC DNA]</scope>
    <source>
        <strain evidence="3">PL17</strain>
    </source>
</reference>
<keyword evidence="1" id="KW-0732">Signal</keyword>
<evidence type="ECO:0000313" key="3">
    <source>
        <dbReference type="Proteomes" id="UP000503447"/>
    </source>
</evidence>
<keyword evidence="3" id="KW-1185">Reference proteome</keyword>
<dbReference type="Gene3D" id="2.120.10.30">
    <property type="entry name" value="TolB, C-terminal domain"/>
    <property type="match status" value="1"/>
</dbReference>
<name>A0A6M5Z1B3_9BACT</name>
<accession>A0A6M5Z1B3</accession>
<feature type="signal peptide" evidence="1">
    <location>
        <begin position="1"/>
        <end position="20"/>
    </location>
</feature>
<dbReference type="InterPro" id="IPR011042">
    <property type="entry name" value="6-blade_b-propeller_TolB-like"/>
</dbReference>
<organism evidence="2 3">
    <name type="scientific">Frigoriglobus tundricola</name>
    <dbReference type="NCBI Taxonomy" id="2774151"/>
    <lineage>
        <taxon>Bacteria</taxon>
        <taxon>Pseudomonadati</taxon>
        <taxon>Planctomycetota</taxon>
        <taxon>Planctomycetia</taxon>
        <taxon>Gemmatales</taxon>
        <taxon>Gemmataceae</taxon>
        <taxon>Frigoriglobus</taxon>
    </lineage>
</organism>
<evidence type="ECO:0000256" key="1">
    <source>
        <dbReference type="SAM" id="SignalP"/>
    </source>
</evidence>
<dbReference type="PANTHER" id="PTHR11799">
    <property type="entry name" value="PARAOXONASE"/>
    <property type="match status" value="1"/>
</dbReference>
<dbReference type="AlphaFoldDB" id="A0A6M5Z1B3"/>
<dbReference type="InterPro" id="IPR051288">
    <property type="entry name" value="Serum_paraoxonase/arylesterase"/>
</dbReference>
<protein>
    <submittedName>
        <fullName evidence="2">Uncharacterized protein</fullName>
    </submittedName>
</protein>
<evidence type="ECO:0000313" key="2">
    <source>
        <dbReference type="EMBL" id="QJW99594.1"/>
    </source>
</evidence>
<dbReference type="EMBL" id="CP053452">
    <property type="protein sequence ID" value="QJW99594.1"/>
    <property type="molecule type" value="Genomic_DNA"/>
</dbReference>
<gene>
    <name evidence="2" type="ORF">FTUN_7206</name>
</gene>
<dbReference type="Proteomes" id="UP000503447">
    <property type="component" value="Chromosome"/>
</dbReference>
<feature type="chain" id="PRO_5026832061" evidence="1">
    <location>
        <begin position="21"/>
        <end position="364"/>
    </location>
</feature>
<dbReference type="SUPFAM" id="SSF63829">
    <property type="entry name" value="Calcium-dependent phosphotriesterase"/>
    <property type="match status" value="1"/>
</dbReference>